<evidence type="ECO:0008006" key="7">
    <source>
        <dbReference type="Google" id="ProtNLM"/>
    </source>
</evidence>
<evidence type="ECO:0000313" key="6">
    <source>
        <dbReference type="Proteomes" id="UP000650511"/>
    </source>
</evidence>
<evidence type="ECO:0000256" key="1">
    <source>
        <dbReference type="ARBA" id="ARBA00009184"/>
    </source>
</evidence>
<dbReference type="RefSeq" id="WP_130648821.1">
    <property type="nucleotide sequence ID" value="NZ_BMHA01000013.1"/>
</dbReference>
<keyword evidence="4" id="KW-0460">Magnesium</keyword>
<dbReference type="Proteomes" id="UP000650511">
    <property type="component" value="Unassembled WGS sequence"/>
</dbReference>
<dbReference type="AlphaFoldDB" id="A0A8J3ACK0"/>
<evidence type="ECO:0000256" key="4">
    <source>
        <dbReference type="ARBA" id="ARBA00022842"/>
    </source>
</evidence>
<evidence type="ECO:0000256" key="3">
    <source>
        <dbReference type="ARBA" id="ARBA00022801"/>
    </source>
</evidence>
<keyword evidence="3" id="KW-0378">Hydrolase</keyword>
<accession>A0A8J3ACK0</accession>
<dbReference type="InterPro" id="IPR023214">
    <property type="entry name" value="HAD_sf"/>
</dbReference>
<reference evidence="5" key="1">
    <citation type="journal article" date="2014" name="Int. J. Syst. Evol. Microbiol.">
        <title>Complete genome sequence of Corynebacterium casei LMG S-19264T (=DSM 44701T), isolated from a smear-ripened cheese.</title>
        <authorList>
            <consortium name="US DOE Joint Genome Institute (JGI-PGF)"/>
            <person name="Walter F."/>
            <person name="Albersmeier A."/>
            <person name="Kalinowski J."/>
            <person name="Ruckert C."/>
        </authorList>
    </citation>
    <scope>NUCLEOTIDE SEQUENCE</scope>
    <source>
        <strain evidence="5">CGMCC 1.14988</strain>
    </source>
</reference>
<dbReference type="Pfam" id="PF12710">
    <property type="entry name" value="HAD"/>
    <property type="match status" value="1"/>
</dbReference>
<dbReference type="SUPFAM" id="SSF56784">
    <property type="entry name" value="HAD-like"/>
    <property type="match status" value="1"/>
</dbReference>
<keyword evidence="6" id="KW-1185">Reference proteome</keyword>
<dbReference type="Gene3D" id="1.20.1440.100">
    <property type="entry name" value="SG protein - dephosphorylation function"/>
    <property type="match status" value="1"/>
</dbReference>
<dbReference type="NCBIfam" id="TIGR01488">
    <property type="entry name" value="HAD-SF-IB"/>
    <property type="match status" value="1"/>
</dbReference>
<evidence type="ECO:0000313" key="5">
    <source>
        <dbReference type="EMBL" id="GGI08749.1"/>
    </source>
</evidence>
<dbReference type="InterPro" id="IPR006385">
    <property type="entry name" value="HAD_hydro_SerB1"/>
</dbReference>
<organism evidence="5 6">
    <name type="scientific">Egicoccus halophilus</name>
    <dbReference type="NCBI Taxonomy" id="1670830"/>
    <lineage>
        <taxon>Bacteria</taxon>
        <taxon>Bacillati</taxon>
        <taxon>Actinomycetota</taxon>
        <taxon>Nitriliruptoria</taxon>
        <taxon>Egicoccales</taxon>
        <taxon>Egicoccaceae</taxon>
        <taxon>Egicoccus</taxon>
    </lineage>
</organism>
<dbReference type="Gene3D" id="3.40.50.1000">
    <property type="entry name" value="HAD superfamily/HAD-like"/>
    <property type="match status" value="1"/>
</dbReference>
<dbReference type="InterPro" id="IPR036412">
    <property type="entry name" value="HAD-like_sf"/>
</dbReference>
<reference evidence="5" key="2">
    <citation type="submission" date="2020-09" db="EMBL/GenBank/DDBJ databases">
        <authorList>
            <person name="Sun Q."/>
            <person name="Zhou Y."/>
        </authorList>
    </citation>
    <scope>NUCLEOTIDE SEQUENCE</scope>
    <source>
        <strain evidence="5">CGMCC 1.14988</strain>
    </source>
</reference>
<dbReference type="NCBIfam" id="TIGR01490">
    <property type="entry name" value="HAD-SF-IB-hyp1"/>
    <property type="match status" value="1"/>
</dbReference>
<protein>
    <recommendedName>
        <fullName evidence="7">HAD-superfamily subfamily IB hydrolase, TIGR01490</fullName>
    </recommendedName>
</protein>
<dbReference type="EMBL" id="BMHA01000013">
    <property type="protein sequence ID" value="GGI08749.1"/>
    <property type="molecule type" value="Genomic_DNA"/>
</dbReference>
<dbReference type="GO" id="GO:0046872">
    <property type="term" value="F:metal ion binding"/>
    <property type="evidence" value="ECO:0007669"/>
    <property type="project" value="UniProtKB-KW"/>
</dbReference>
<dbReference type="InterPro" id="IPR050582">
    <property type="entry name" value="HAD-like_SerB"/>
</dbReference>
<dbReference type="PANTHER" id="PTHR43344">
    <property type="entry name" value="PHOSPHOSERINE PHOSPHATASE"/>
    <property type="match status" value="1"/>
</dbReference>
<proteinExistence type="inferred from homology"/>
<comment type="caution">
    <text evidence="5">The sequence shown here is derived from an EMBL/GenBank/DDBJ whole genome shotgun (WGS) entry which is preliminary data.</text>
</comment>
<evidence type="ECO:0000256" key="2">
    <source>
        <dbReference type="ARBA" id="ARBA00022723"/>
    </source>
</evidence>
<keyword evidence="2" id="KW-0479">Metal-binding</keyword>
<comment type="similarity">
    <text evidence="1">Belongs to the HAD-like hydrolase superfamily. SerB family.</text>
</comment>
<dbReference type="FunFam" id="3.40.50.1000:FF:000025">
    <property type="entry name" value="HAD hydrolase, family IB"/>
    <property type="match status" value="1"/>
</dbReference>
<gene>
    <name evidence="5" type="ORF">GCM10011354_30640</name>
</gene>
<name>A0A8J3ACK0_9ACTN</name>
<dbReference type="PANTHER" id="PTHR43344:SF13">
    <property type="entry name" value="PHOSPHATASE RV3661-RELATED"/>
    <property type="match status" value="1"/>
</dbReference>
<dbReference type="OrthoDB" id="25607at2"/>
<dbReference type="GO" id="GO:0016787">
    <property type="term" value="F:hydrolase activity"/>
    <property type="evidence" value="ECO:0007669"/>
    <property type="project" value="UniProtKB-KW"/>
</dbReference>
<sequence length="268" mass="29210">MAESGAAFFDLDRTLIGGSSAFYFGIAAWRNKLIPTGDLVSDAANAVTYKLFGATDERSEAVRDRILHAVEGAEQSELLALNEHIIPRILEQVRPESRGLIDMHHEAGRDCYILSASPVELVDPLARALGMEGGLGTVSEVQDGRYTGRLDGPFLYGEGKAEAIEKLATERGYDLRLSYSYSDSASDLPMMEMVGHPVAVNPDRPLESVAHQRGWPIVIFSRRTKQVVKLTTAAGGSAAAATATYLLGRRHGRIVSEAATARRLRLWR</sequence>